<feature type="signal peptide" evidence="2">
    <location>
        <begin position="1"/>
        <end position="29"/>
    </location>
</feature>
<evidence type="ECO:0000256" key="2">
    <source>
        <dbReference type="SAM" id="SignalP"/>
    </source>
</evidence>
<feature type="chain" id="PRO_5046252425" evidence="2">
    <location>
        <begin position="30"/>
        <end position="92"/>
    </location>
</feature>
<accession>A0ABZ1HPR9</accession>
<reference evidence="3 4" key="1">
    <citation type="submission" date="2022-10" db="EMBL/GenBank/DDBJ databases">
        <title>The complete genomes of actinobacterial strains from the NBC collection.</title>
        <authorList>
            <person name="Joergensen T.S."/>
            <person name="Alvarez Arevalo M."/>
            <person name="Sterndorff E.B."/>
            <person name="Faurdal D."/>
            <person name="Vuksanovic O."/>
            <person name="Mourched A.-S."/>
            <person name="Charusanti P."/>
            <person name="Shaw S."/>
            <person name="Blin K."/>
            <person name="Weber T."/>
        </authorList>
    </citation>
    <scope>NUCLEOTIDE SEQUENCE [LARGE SCALE GENOMIC DNA]</scope>
    <source>
        <strain evidence="3 4">NBC 01752</strain>
    </source>
</reference>
<evidence type="ECO:0000313" key="4">
    <source>
        <dbReference type="Proteomes" id="UP001340816"/>
    </source>
</evidence>
<protein>
    <submittedName>
        <fullName evidence="3">Uncharacterized protein</fullName>
    </submittedName>
</protein>
<keyword evidence="4" id="KW-1185">Reference proteome</keyword>
<organism evidence="3 4">
    <name type="scientific">Streptomyces phaeochromogenes</name>
    <dbReference type="NCBI Taxonomy" id="1923"/>
    <lineage>
        <taxon>Bacteria</taxon>
        <taxon>Bacillati</taxon>
        <taxon>Actinomycetota</taxon>
        <taxon>Actinomycetes</taxon>
        <taxon>Kitasatosporales</taxon>
        <taxon>Streptomycetaceae</taxon>
        <taxon>Streptomyces</taxon>
        <taxon>Streptomyces phaeochromogenes group</taxon>
    </lineage>
</organism>
<dbReference type="RefSeq" id="WP_055613860.1">
    <property type="nucleotide sequence ID" value="NZ_CP108382.1"/>
</dbReference>
<proteinExistence type="predicted"/>
<sequence length="92" mass="9504">MTRRIRNRKTLVVAVLATAALAAGGVALAADGDEAPRETVRFVVEEHAAEEGVTEEGAADNGTRTWTREDCPDKDGTSGTPSADPSNPAAAL</sequence>
<name>A0ABZ1HPR9_STRPH</name>
<gene>
    <name evidence="3" type="ORF">OHB35_40985</name>
</gene>
<dbReference type="Proteomes" id="UP001340816">
    <property type="component" value="Chromosome"/>
</dbReference>
<feature type="compositionally biased region" description="Basic and acidic residues" evidence="1">
    <location>
        <begin position="66"/>
        <end position="76"/>
    </location>
</feature>
<feature type="region of interest" description="Disordered" evidence="1">
    <location>
        <begin position="46"/>
        <end position="92"/>
    </location>
</feature>
<evidence type="ECO:0000313" key="3">
    <source>
        <dbReference type="EMBL" id="WSD19114.1"/>
    </source>
</evidence>
<dbReference type="EMBL" id="CP109135">
    <property type="protein sequence ID" value="WSD19114.1"/>
    <property type="molecule type" value="Genomic_DNA"/>
</dbReference>
<dbReference type="GeneID" id="93927364"/>
<keyword evidence="2" id="KW-0732">Signal</keyword>
<evidence type="ECO:0000256" key="1">
    <source>
        <dbReference type="SAM" id="MobiDB-lite"/>
    </source>
</evidence>